<protein>
    <submittedName>
        <fullName evidence="1">Tetratricopeptide repeat-containing protein</fullName>
    </submittedName>
</protein>
<organism evidence="1 2">
    <name type="scientific">Paractinoplanes atraurantiacus</name>
    <dbReference type="NCBI Taxonomy" id="1036182"/>
    <lineage>
        <taxon>Bacteria</taxon>
        <taxon>Bacillati</taxon>
        <taxon>Actinomycetota</taxon>
        <taxon>Actinomycetes</taxon>
        <taxon>Micromonosporales</taxon>
        <taxon>Micromonosporaceae</taxon>
        <taxon>Paractinoplanes</taxon>
    </lineage>
</organism>
<dbReference type="InterPro" id="IPR011990">
    <property type="entry name" value="TPR-like_helical_dom_sf"/>
</dbReference>
<dbReference type="OrthoDB" id="2493140at2"/>
<dbReference type="AlphaFoldDB" id="A0A285JXL9"/>
<proteinExistence type="predicted"/>
<dbReference type="Proteomes" id="UP000219612">
    <property type="component" value="Unassembled WGS sequence"/>
</dbReference>
<accession>A0A285JXL9</accession>
<reference evidence="1 2" key="1">
    <citation type="submission" date="2017-09" db="EMBL/GenBank/DDBJ databases">
        <authorList>
            <person name="Ehlers B."/>
            <person name="Leendertz F.H."/>
        </authorList>
    </citation>
    <scope>NUCLEOTIDE SEQUENCE [LARGE SCALE GENOMIC DNA]</scope>
    <source>
        <strain evidence="1 2">CGMCC 4.6857</strain>
    </source>
</reference>
<dbReference type="Pfam" id="PF14559">
    <property type="entry name" value="TPR_19"/>
    <property type="match status" value="1"/>
</dbReference>
<dbReference type="SUPFAM" id="SSF48452">
    <property type="entry name" value="TPR-like"/>
    <property type="match status" value="1"/>
</dbReference>
<name>A0A285JXL9_9ACTN</name>
<dbReference type="RefSeq" id="WP_143235269.1">
    <property type="nucleotide sequence ID" value="NZ_OBDY01000027.1"/>
</dbReference>
<dbReference type="EMBL" id="OBDY01000027">
    <property type="protein sequence ID" value="SNY65079.1"/>
    <property type="molecule type" value="Genomic_DNA"/>
</dbReference>
<keyword evidence="2" id="KW-1185">Reference proteome</keyword>
<evidence type="ECO:0000313" key="2">
    <source>
        <dbReference type="Proteomes" id="UP000219612"/>
    </source>
</evidence>
<dbReference type="Gene3D" id="1.25.40.10">
    <property type="entry name" value="Tetratricopeptide repeat domain"/>
    <property type="match status" value="1"/>
</dbReference>
<evidence type="ECO:0000313" key="1">
    <source>
        <dbReference type="EMBL" id="SNY65079.1"/>
    </source>
</evidence>
<sequence length="306" mass="32362">MTAKGTLAFAKVMAHCGGSPSAALSHIVREIAADPRDPGPYAALDELRQELPAEVAAALAAADTIGPVVAGAYFAYADGDMDEAVKWLGPACGYSPEVPWARAPWFGDPRFLATVTPVALAEATMRISDPGRDLTTVLAVECLEPWFAAIETVCDRDPIPDQMARMAILLRACGRTTESFALCDRADAVRPVMLTEVVRAGTWRALGNRAEASAAFHRALALEPGNWSLYLDLADLAAEQGEFAEAAALATRGEDLEPHDVTMAAAAAAYRARATGAPTDRQRFAELASQVPEPYRGTLAGYASAS</sequence>
<gene>
    <name evidence="1" type="ORF">SAMN05421748_127128</name>
</gene>